<dbReference type="EMBL" id="BAAAHQ010000060">
    <property type="protein sequence ID" value="GAA0953798.1"/>
    <property type="molecule type" value="Genomic_DNA"/>
</dbReference>
<evidence type="ECO:0000313" key="1">
    <source>
        <dbReference type="EMBL" id="GAA0953798.1"/>
    </source>
</evidence>
<dbReference type="Proteomes" id="UP001501578">
    <property type="component" value="Unassembled WGS sequence"/>
</dbReference>
<accession>A0ABP4BUB7</accession>
<name>A0ABP4BUB7_9ACTN</name>
<protein>
    <submittedName>
        <fullName evidence="1">Uncharacterized protein</fullName>
    </submittedName>
</protein>
<comment type="caution">
    <text evidence="1">The sequence shown here is derived from an EMBL/GenBank/DDBJ whole genome shotgun (WGS) entry which is preliminary data.</text>
</comment>
<organism evidence="1 2">
    <name type="scientific">Nonomuraea longicatena</name>
    <dbReference type="NCBI Taxonomy" id="83682"/>
    <lineage>
        <taxon>Bacteria</taxon>
        <taxon>Bacillati</taxon>
        <taxon>Actinomycetota</taxon>
        <taxon>Actinomycetes</taxon>
        <taxon>Streptosporangiales</taxon>
        <taxon>Streptosporangiaceae</taxon>
        <taxon>Nonomuraea</taxon>
    </lineage>
</organism>
<reference evidence="2" key="1">
    <citation type="journal article" date="2019" name="Int. J. Syst. Evol. Microbiol.">
        <title>The Global Catalogue of Microorganisms (GCM) 10K type strain sequencing project: providing services to taxonomists for standard genome sequencing and annotation.</title>
        <authorList>
            <consortium name="The Broad Institute Genomics Platform"/>
            <consortium name="The Broad Institute Genome Sequencing Center for Infectious Disease"/>
            <person name="Wu L."/>
            <person name="Ma J."/>
        </authorList>
    </citation>
    <scope>NUCLEOTIDE SEQUENCE [LARGE SCALE GENOMIC DNA]</scope>
    <source>
        <strain evidence="2">JCM 11136</strain>
    </source>
</reference>
<keyword evidence="2" id="KW-1185">Reference proteome</keyword>
<gene>
    <name evidence="1" type="ORF">GCM10009560_77010</name>
</gene>
<dbReference type="RefSeq" id="WP_343955270.1">
    <property type="nucleotide sequence ID" value="NZ_BAAAHQ010000060.1"/>
</dbReference>
<proteinExistence type="predicted"/>
<evidence type="ECO:0000313" key="2">
    <source>
        <dbReference type="Proteomes" id="UP001501578"/>
    </source>
</evidence>
<sequence length="58" mass="6434">MDTACHGSGGRGMAAKAWVVEGLESYGNAPVLRDHPLFARTAVWTFPTRRLSLYERAR</sequence>